<reference evidence="2" key="1">
    <citation type="submission" date="2022-10" db="EMBL/GenBank/DDBJ databases">
        <title>The complete genomes of actinobacterial strains from the NBC collection.</title>
        <authorList>
            <person name="Joergensen T.S."/>
            <person name="Alvarez Arevalo M."/>
            <person name="Sterndorff E.B."/>
            <person name="Faurdal D."/>
            <person name="Vuksanovic O."/>
            <person name="Mourched A.-S."/>
            <person name="Charusanti P."/>
            <person name="Shaw S."/>
            <person name="Blin K."/>
            <person name="Weber T."/>
        </authorList>
    </citation>
    <scope>NUCLEOTIDE SEQUENCE</scope>
    <source>
        <strain evidence="2">NBC_00060</strain>
    </source>
</reference>
<sequence>MNLSVLSNGMVVAALGGYFTLTVLYNVGLKQAGVIGKLEALSLLPKWHFFAPHPGTHNLYLLYRDVFPDGTVGNWTMLHGMDRFKSPWSCAWNPTKRLRKALFDVITSLRMESEVDERRHLIKLSTPYLLLLHHISSIPRPTGAIATQFLIMQSHADQPALPIFTSELHPL</sequence>
<protein>
    <submittedName>
        <fullName evidence="2">Uncharacterized protein</fullName>
    </submittedName>
</protein>
<proteinExistence type="predicted"/>
<feature type="transmembrane region" description="Helical" evidence="1">
    <location>
        <begin position="6"/>
        <end position="27"/>
    </location>
</feature>
<accession>A0AAU2H9J0</accession>
<dbReference type="AlphaFoldDB" id="A0AAU2H9J0"/>
<evidence type="ECO:0000313" key="2">
    <source>
        <dbReference type="EMBL" id="WTU44899.1"/>
    </source>
</evidence>
<organism evidence="2">
    <name type="scientific">Streptomyces sp. NBC_00060</name>
    <dbReference type="NCBI Taxonomy" id="2975636"/>
    <lineage>
        <taxon>Bacteria</taxon>
        <taxon>Bacillati</taxon>
        <taxon>Actinomycetota</taxon>
        <taxon>Actinomycetes</taxon>
        <taxon>Kitasatosporales</taxon>
        <taxon>Streptomycetaceae</taxon>
        <taxon>Streptomyces</taxon>
    </lineage>
</organism>
<keyword evidence="1" id="KW-0472">Membrane</keyword>
<gene>
    <name evidence="2" type="ORF">OHV25_37630</name>
</gene>
<evidence type="ECO:0000256" key="1">
    <source>
        <dbReference type="SAM" id="Phobius"/>
    </source>
</evidence>
<name>A0AAU2H9J0_9ACTN</name>
<keyword evidence="1" id="KW-1133">Transmembrane helix</keyword>
<keyword evidence="1" id="KW-0812">Transmembrane</keyword>
<dbReference type="EMBL" id="CP108253">
    <property type="protein sequence ID" value="WTU44899.1"/>
    <property type="molecule type" value="Genomic_DNA"/>
</dbReference>